<dbReference type="InterPro" id="IPR018775">
    <property type="entry name" value="RlaP"/>
</dbReference>
<dbReference type="AlphaFoldDB" id="B1KI07"/>
<dbReference type="RefSeq" id="WP_012323831.1">
    <property type="nucleotide sequence ID" value="NC_010506.1"/>
</dbReference>
<gene>
    <name evidence="1" type="ordered locus">Swoo_1192</name>
</gene>
<keyword evidence="2" id="KW-1185">Reference proteome</keyword>
<dbReference type="Proteomes" id="UP000002168">
    <property type="component" value="Chromosome"/>
</dbReference>
<evidence type="ECO:0000313" key="2">
    <source>
        <dbReference type="Proteomes" id="UP000002168"/>
    </source>
</evidence>
<dbReference type="KEGG" id="swd:Swoo_1192"/>
<dbReference type="HOGENOM" id="CLU_084690_0_0_6"/>
<proteinExistence type="predicted"/>
<evidence type="ECO:0008006" key="3">
    <source>
        <dbReference type="Google" id="ProtNLM"/>
    </source>
</evidence>
<dbReference type="PANTHER" id="PTHR34817:SF2">
    <property type="entry name" value="NUCLEOTIDYLTRANSFERASE"/>
    <property type="match status" value="1"/>
</dbReference>
<dbReference type="Pfam" id="PF10127">
    <property type="entry name" value="RlaP"/>
    <property type="match status" value="1"/>
</dbReference>
<sequence length="259" mass="30669">MRTEILENLKTLEIKENIKILYACESGSRAWGFPSADSDYDVRFVYIRNKDWYLRVDYEYCRDVVEKPINDLLDISGWDLKKALKLLRKSNPALIEWFNSPIVYLQNDKFTEAFKELIPILYSPRSCFYHYSHMASGNFREYLQGETVRIKKYFYVLRPILAMQWIEQDRGVVPMEFEVLVDELVHDETLKSAIQKLLEDKRKGFESAYLPRIDVISDFISSELERFKDKAQEQQKSETDFSKLNPFFIDVLNGEYGSL</sequence>
<dbReference type="eggNOG" id="COG3541">
    <property type="taxonomic scope" value="Bacteria"/>
</dbReference>
<accession>B1KI07</accession>
<protein>
    <recommendedName>
        <fullName evidence="3">YcgL</fullName>
    </recommendedName>
</protein>
<dbReference type="PANTHER" id="PTHR34817">
    <property type="entry name" value="NUCLEOTIDYLTRANSFERASE"/>
    <property type="match status" value="1"/>
</dbReference>
<name>B1KI07_SHEWM</name>
<organism evidence="1 2">
    <name type="scientific">Shewanella woodyi (strain ATCC 51908 / MS32)</name>
    <dbReference type="NCBI Taxonomy" id="392500"/>
    <lineage>
        <taxon>Bacteria</taxon>
        <taxon>Pseudomonadati</taxon>
        <taxon>Pseudomonadota</taxon>
        <taxon>Gammaproteobacteria</taxon>
        <taxon>Alteromonadales</taxon>
        <taxon>Shewanellaceae</taxon>
        <taxon>Shewanella</taxon>
    </lineage>
</organism>
<dbReference type="EMBL" id="CP000961">
    <property type="protein sequence ID" value="ACA85485.1"/>
    <property type="molecule type" value="Genomic_DNA"/>
</dbReference>
<dbReference type="STRING" id="392500.Swoo_1192"/>
<reference evidence="1 2" key="1">
    <citation type="submission" date="2008-02" db="EMBL/GenBank/DDBJ databases">
        <title>Complete sequence of Shewanella woodyi ATCC 51908.</title>
        <authorList>
            <consortium name="US DOE Joint Genome Institute"/>
            <person name="Copeland A."/>
            <person name="Lucas S."/>
            <person name="Lapidus A."/>
            <person name="Glavina del Rio T."/>
            <person name="Dalin E."/>
            <person name="Tice H."/>
            <person name="Bruce D."/>
            <person name="Goodwin L."/>
            <person name="Pitluck S."/>
            <person name="Sims D."/>
            <person name="Brettin T."/>
            <person name="Detter J.C."/>
            <person name="Han C."/>
            <person name="Kuske C.R."/>
            <person name="Schmutz J."/>
            <person name="Larimer F."/>
            <person name="Land M."/>
            <person name="Hauser L."/>
            <person name="Kyrpides N."/>
            <person name="Lykidis A."/>
            <person name="Zhao J.-S."/>
            <person name="Richardson P."/>
        </authorList>
    </citation>
    <scope>NUCLEOTIDE SEQUENCE [LARGE SCALE GENOMIC DNA]</scope>
    <source>
        <strain evidence="2">ATCC 51908 / MS32</strain>
    </source>
</reference>
<evidence type="ECO:0000313" key="1">
    <source>
        <dbReference type="EMBL" id="ACA85485.1"/>
    </source>
</evidence>